<name>A0A918RE99_9SPHN</name>
<dbReference type="EMBL" id="BMZD01000003">
    <property type="protein sequence ID" value="GGZ95642.1"/>
    <property type="molecule type" value="Genomic_DNA"/>
</dbReference>
<comment type="caution">
    <text evidence="2">The sequence shown here is derived from an EMBL/GenBank/DDBJ whole genome shotgun (WGS) entry which is preliminary data.</text>
</comment>
<evidence type="ECO:0000256" key="1">
    <source>
        <dbReference type="SAM" id="SignalP"/>
    </source>
</evidence>
<evidence type="ECO:0000313" key="3">
    <source>
        <dbReference type="Proteomes" id="UP000634139"/>
    </source>
</evidence>
<dbReference type="PANTHER" id="PTHR40590">
    <property type="entry name" value="CYTOPLASMIC PROTEIN-RELATED"/>
    <property type="match status" value="1"/>
</dbReference>
<feature type="chain" id="PRO_5036941875" description="TraB/GumN family protein" evidence="1">
    <location>
        <begin position="23"/>
        <end position="295"/>
    </location>
</feature>
<dbReference type="Proteomes" id="UP000634139">
    <property type="component" value="Unassembled WGS sequence"/>
</dbReference>
<dbReference type="InterPro" id="IPR002816">
    <property type="entry name" value="TraB/PrgY/GumN_fam"/>
</dbReference>
<dbReference type="Pfam" id="PF01963">
    <property type="entry name" value="TraB_PrgY_gumN"/>
    <property type="match status" value="1"/>
</dbReference>
<organism evidence="2 3">
    <name type="scientific">Novosphingobium arvoryzae</name>
    <dbReference type="NCBI Taxonomy" id="1256514"/>
    <lineage>
        <taxon>Bacteria</taxon>
        <taxon>Pseudomonadati</taxon>
        <taxon>Pseudomonadota</taxon>
        <taxon>Alphaproteobacteria</taxon>
        <taxon>Sphingomonadales</taxon>
        <taxon>Sphingomonadaceae</taxon>
        <taxon>Novosphingobium</taxon>
    </lineage>
</organism>
<feature type="signal peptide" evidence="1">
    <location>
        <begin position="1"/>
        <end position="22"/>
    </location>
</feature>
<reference evidence="2" key="1">
    <citation type="journal article" date="2014" name="Int. J. Syst. Evol. Microbiol.">
        <title>Complete genome sequence of Corynebacterium casei LMG S-19264T (=DSM 44701T), isolated from a smear-ripened cheese.</title>
        <authorList>
            <consortium name="US DOE Joint Genome Institute (JGI-PGF)"/>
            <person name="Walter F."/>
            <person name="Albersmeier A."/>
            <person name="Kalinowski J."/>
            <person name="Ruckert C."/>
        </authorList>
    </citation>
    <scope>NUCLEOTIDE SEQUENCE</scope>
    <source>
        <strain evidence="2">KCTC 32422</strain>
    </source>
</reference>
<dbReference type="CDD" id="cd14789">
    <property type="entry name" value="Tiki"/>
    <property type="match status" value="1"/>
</dbReference>
<dbReference type="AlphaFoldDB" id="A0A918RE99"/>
<keyword evidence="1" id="KW-0732">Signal</keyword>
<protein>
    <recommendedName>
        <fullName evidence="4">TraB/GumN family protein</fullName>
    </recommendedName>
</protein>
<reference evidence="2" key="2">
    <citation type="submission" date="2020-09" db="EMBL/GenBank/DDBJ databases">
        <authorList>
            <person name="Sun Q."/>
            <person name="Kim S."/>
        </authorList>
    </citation>
    <scope>NUCLEOTIDE SEQUENCE</scope>
    <source>
        <strain evidence="2">KCTC 32422</strain>
    </source>
</reference>
<keyword evidence="3" id="KW-1185">Reference proteome</keyword>
<evidence type="ECO:0000313" key="2">
    <source>
        <dbReference type="EMBL" id="GGZ95642.1"/>
    </source>
</evidence>
<sequence>MAGSFRSVSSKRFWLAAALALAAAACKPAPPVTPAMWEVTGPGGQRAWLFGTIHALPDPVDWRSDKVEAALAASDRLMLEVAKIDDGAGLAGTFARLGQSPGLPPLAARIPAGERAGLERVLADLGLTGKLDGLETWAAALTIQQVISARSGLDSGNGVDRALVADYRKALGEFEGAERQLGIFDRLAEADQLELLRAVVRGAGASLDDARRLEQAWAKGDMAAITAETNRDFLNDPELRAALLTGRNKAWAQRLRQVMAAGEQPFVAVGAAHLAGPEGLPALLAAQGYTVRRVQ</sequence>
<evidence type="ECO:0008006" key="4">
    <source>
        <dbReference type="Google" id="ProtNLM"/>
    </source>
</evidence>
<dbReference type="PANTHER" id="PTHR40590:SF1">
    <property type="entry name" value="CYTOPLASMIC PROTEIN"/>
    <property type="match status" value="1"/>
</dbReference>
<gene>
    <name evidence="2" type="ORF">GCM10011617_14880</name>
</gene>
<accession>A0A918RE99</accession>
<dbReference type="InterPro" id="IPR047111">
    <property type="entry name" value="YbaP-like"/>
</dbReference>
<dbReference type="PROSITE" id="PS51257">
    <property type="entry name" value="PROKAR_LIPOPROTEIN"/>
    <property type="match status" value="1"/>
</dbReference>
<dbReference type="RefSeq" id="WP_189540063.1">
    <property type="nucleotide sequence ID" value="NZ_BMZD01000003.1"/>
</dbReference>
<proteinExistence type="predicted"/>